<dbReference type="PANTHER" id="PTHR10137:SF0">
    <property type="entry name" value="V-TYPE PROTON ATPASE SUBUNIT C"/>
    <property type="match status" value="1"/>
</dbReference>
<comment type="function">
    <text evidence="5">Subunit of the V1 complex of vacuolar(H+)-ATPase (V-ATPase), a multisubunit enzyme composed of a peripheral complex (V1) that hydrolyzes ATP and a membrane integral complex (V0) that translocates protons. V-ATPase is responsible for acidifying and maintaining the pH of intracellular compartments. Subunit C is necessary for the assembly of the catalytic sector of the enzyme and is likely to have a specific function in its catalytic activity. Reversibly leaves the enzyme after glucose depletion, causing the catalytic subcomplex V1 to detach from the V0 section.</text>
</comment>
<dbReference type="EMBL" id="HG793128">
    <property type="protein sequence ID" value="CDK27510.1"/>
    <property type="molecule type" value="Genomic_DNA"/>
</dbReference>
<dbReference type="PANTHER" id="PTHR10137">
    <property type="entry name" value="V-TYPE PROTON ATPASE SUBUNIT C"/>
    <property type="match status" value="1"/>
</dbReference>
<accession>W6MWJ0</accession>
<name>W6MWJ0_9ASCO</name>
<comment type="similarity">
    <text evidence="1 6">Belongs to the V-ATPase C subunit family.</text>
</comment>
<gene>
    <name evidence="7" type="ORF">KUCA_T00003488001</name>
</gene>
<dbReference type="Pfam" id="PF03223">
    <property type="entry name" value="V-ATPase_C"/>
    <property type="match status" value="1"/>
</dbReference>
<evidence type="ECO:0000256" key="1">
    <source>
        <dbReference type="ARBA" id="ARBA00006138"/>
    </source>
</evidence>
<keyword evidence="8" id="KW-1185">Reference proteome</keyword>
<dbReference type="RefSeq" id="XP_022459504.1">
    <property type="nucleotide sequence ID" value="XM_022601909.1"/>
</dbReference>
<dbReference type="SUPFAM" id="SSF118203">
    <property type="entry name" value="Vacuolar ATP synthase subunit C"/>
    <property type="match status" value="1"/>
</dbReference>
<comment type="subunit">
    <text evidence="6">V-ATPase is a heteromultimeric enzyme composed of a peripheral catalytic V1 complex (components A to H) attached to an integral membrane V0 proton pore complex.</text>
</comment>
<dbReference type="CDD" id="cd14785">
    <property type="entry name" value="V-ATPase_C"/>
    <property type="match status" value="1"/>
</dbReference>
<dbReference type="FunFam" id="3.30.70.100:FF:000002">
    <property type="entry name" value="V-type proton ATPase subunit C"/>
    <property type="match status" value="1"/>
</dbReference>
<dbReference type="Gene3D" id="3.30.70.1180">
    <property type="entry name" value="Vacuolar atp synthase subunit c, domain 1"/>
    <property type="match status" value="1"/>
</dbReference>
<evidence type="ECO:0000256" key="2">
    <source>
        <dbReference type="ARBA" id="ARBA00022448"/>
    </source>
</evidence>
<dbReference type="Gene3D" id="3.30.70.100">
    <property type="match status" value="1"/>
</dbReference>
<evidence type="ECO:0000313" key="8">
    <source>
        <dbReference type="Proteomes" id="UP000019384"/>
    </source>
</evidence>
<evidence type="ECO:0000256" key="3">
    <source>
        <dbReference type="ARBA" id="ARBA00022781"/>
    </source>
</evidence>
<sequence>MSEPLATYLLLSLPESAATYSSALSEWLSKHVNGGRVDVVPFEVPSFKVGTLDSLVQQSEELSKYDNQLSGSIGKILDIITSIFDGNEAAARSAKVVDGKPILSYVEKFKWNTSKYRLDKPIKDLIETITTEAVNLDNDVRSAYTSYNTAKSNLVAAQRKKTGDLSVRSLHDIVKESDFVLGSEHLVTLLVAVPKSLESTFLEKYETLTEFVVPRSASVIASDGEFVLYNVTLFKKFAPAFVAAAREQKWTPREFDYSEETISSMKDEFTTASHAEQTLRNDLIRLTKAAYSEIVQSSFHIKALRTFVESVLRYGLPPNFYSFLLNLPEKAIAKSKEELIAKYGYLGGNAFSTDKKGRVLKDSSLHEYASLVDTEYEPFVLYEVKVI</sequence>
<dbReference type="InterPro" id="IPR036132">
    <property type="entry name" value="Vac_ATP_synth_c_sf"/>
</dbReference>
<keyword evidence="4 6" id="KW-0406">Ion transport</keyword>
<organism evidence="7 8">
    <name type="scientific">Kuraishia capsulata CBS 1993</name>
    <dbReference type="NCBI Taxonomy" id="1382522"/>
    <lineage>
        <taxon>Eukaryota</taxon>
        <taxon>Fungi</taxon>
        <taxon>Dikarya</taxon>
        <taxon>Ascomycota</taxon>
        <taxon>Saccharomycotina</taxon>
        <taxon>Pichiomycetes</taxon>
        <taxon>Pichiales</taxon>
        <taxon>Pichiaceae</taxon>
        <taxon>Kuraishia</taxon>
    </lineage>
</organism>
<dbReference type="STRING" id="1382522.W6MWJ0"/>
<reference evidence="7" key="1">
    <citation type="submission" date="2013-12" db="EMBL/GenBank/DDBJ databases">
        <authorList>
            <person name="Genoscope - CEA"/>
        </authorList>
    </citation>
    <scope>NUCLEOTIDE SEQUENCE</scope>
    <source>
        <strain evidence="7">CBS 1993</strain>
    </source>
</reference>
<dbReference type="GeneID" id="34520892"/>
<dbReference type="InterPro" id="IPR004907">
    <property type="entry name" value="ATPase_V1-cplx_csu"/>
</dbReference>
<evidence type="ECO:0000256" key="4">
    <source>
        <dbReference type="ARBA" id="ARBA00023065"/>
    </source>
</evidence>
<keyword evidence="3 6" id="KW-0375">Hydrogen ion transport</keyword>
<dbReference type="AlphaFoldDB" id="W6MWJ0"/>
<reference evidence="7" key="2">
    <citation type="submission" date="2014-02" db="EMBL/GenBank/DDBJ databases">
        <title>Complete DNA sequence of /Kuraishia capsulata/ illustrates novel genomic features among budding yeasts (/Saccharomycotina/).</title>
        <authorList>
            <person name="Morales L."/>
            <person name="Noel B."/>
            <person name="Porcel B."/>
            <person name="Marcet-Houben M."/>
            <person name="Hullo M-F."/>
            <person name="Sacerdot C."/>
            <person name="Tekaia F."/>
            <person name="Leh-Louis V."/>
            <person name="Despons L."/>
            <person name="Khanna V."/>
            <person name="Aury J-M."/>
            <person name="Barbe V."/>
            <person name="Couloux A."/>
            <person name="Labadie K."/>
            <person name="Pelletier E."/>
            <person name="Souciet J-L."/>
            <person name="Boekhout T."/>
            <person name="Gabaldon T."/>
            <person name="Wincker P."/>
            <person name="Dujon B."/>
        </authorList>
    </citation>
    <scope>NUCLEOTIDE SEQUENCE</scope>
    <source>
        <strain evidence="7">CBS 1993</strain>
    </source>
</reference>
<keyword evidence="2 6" id="KW-0813">Transport</keyword>
<dbReference type="GO" id="GO:0000221">
    <property type="term" value="C:vacuolar proton-transporting V-type ATPase, V1 domain"/>
    <property type="evidence" value="ECO:0007669"/>
    <property type="project" value="EnsemblFungi"/>
</dbReference>
<protein>
    <recommendedName>
        <fullName evidence="6">V-type proton ATPase subunit C</fullName>
    </recommendedName>
</protein>
<dbReference type="Proteomes" id="UP000019384">
    <property type="component" value="Unassembled WGS sequence"/>
</dbReference>
<evidence type="ECO:0000313" key="7">
    <source>
        <dbReference type="EMBL" id="CDK27510.1"/>
    </source>
</evidence>
<comment type="function">
    <text evidence="6">Subunit of the V1 complex of vacuolar(H+)-ATPase (V-ATPase), a multisubunit enzyme composed of a peripheral complex (V1) that hydrolyzes ATP and a membrane integral complex (V0) that translocates protons. V-ATPase is responsible for acidifying and maintaining the pH of intracellular compartments and in some cell types, is targeted to the plasma membrane, where it is responsible for acidifying the extracellular environment. Subunit C is necessary for the assembly of the catalytic sector of the enzyme and is likely to have a specific function in its catalytic activity.</text>
</comment>
<evidence type="ECO:0000256" key="5">
    <source>
        <dbReference type="ARBA" id="ARBA00053565"/>
    </source>
</evidence>
<proteinExistence type="inferred from homology"/>
<dbReference type="HOGENOM" id="CLU_017554_3_0_1"/>
<dbReference type="Gene3D" id="1.20.1460.10">
    <property type="entry name" value="subunit c (vma5p) of the yeast v-atpase, domain 2"/>
    <property type="match status" value="1"/>
</dbReference>
<evidence type="ECO:0000256" key="6">
    <source>
        <dbReference type="RuleBase" id="RU364010"/>
    </source>
</evidence>
<dbReference type="OrthoDB" id="6605928at2759"/>
<dbReference type="GO" id="GO:0046961">
    <property type="term" value="F:proton-transporting ATPase activity, rotational mechanism"/>
    <property type="evidence" value="ECO:0007669"/>
    <property type="project" value="InterPro"/>
</dbReference>